<feature type="region of interest" description="Disordered" evidence="2">
    <location>
        <begin position="18"/>
        <end position="116"/>
    </location>
</feature>
<reference evidence="3" key="1">
    <citation type="submission" date="2020-01" db="EMBL/GenBank/DDBJ databases">
        <title>Whole-genome analyses of novel actinobacteria.</title>
        <authorList>
            <person name="Sahin N."/>
        </authorList>
    </citation>
    <scope>NUCLEOTIDE SEQUENCE</scope>
    <source>
        <strain evidence="3">YC537</strain>
    </source>
</reference>
<dbReference type="PANTHER" id="PTHR36512">
    <property type="entry name" value="D-AMINOPEPTIDASE"/>
    <property type="match status" value="1"/>
</dbReference>
<evidence type="ECO:0000256" key="2">
    <source>
        <dbReference type="SAM" id="MobiDB-lite"/>
    </source>
</evidence>
<proteinExistence type="inferred from homology"/>
<dbReference type="AlphaFoldDB" id="A0A964XPF3"/>
<dbReference type="Pfam" id="PF03576">
    <property type="entry name" value="Peptidase_S58"/>
    <property type="match status" value="1"/>
</dbReference>
<name>A0A964XPF3_9ACTN</name>
<dbReference type="SUPFAM" id="SSF56266">
    <property type="entry name" value="DmpA/ArgJ-like"/>
    <property type="match status" value="1"/>
</dbReference>
<dbReference type="InterPro" id="IPR016117">
    <property type="entry name" value="ArgJ-like_dom_sf"/>
</dbReference>
<dbReference type="RefSeq" id="WP_187370212.1">
    <property type="nucleotide sequence ID" value="NZ_JAAAHS010000563.1"/>
</dbReference>
<evidence type="ECO:0008006" key="5">
    <source>
        <dbReference type="Google" id="ProtNLM"/>
    </source>
</evidence>
<dbReference type="GO" id="GO:0004177">
    <property type="term" value="F:aminopeptidase activity"/>
    <property type="evidence" value="ECO:0007669"/>
    <property type="project" value="TreeGrafter"/>
</dbReference>
<feature type="compositionally biased region" description="Basic and acidic residues" evidence="2">
    <location>
        <begin position="43"/>
        <end position="52"/>
    </location>
</feature>
<evidence type="ECO:0000313" key="4">
    <source>
        <dbReference type="Proteomes" id="UP000598297"/>
    </source>
</evidence>
<gene>
    <name evidence="3" type="ORF">GUY60_35855</name>
</gene>
<accession>A0A964XPF3</accession>
<evidence type="ECO:0000256" key="1">
    <source>
        <dbReference type="ARBA" id="ARBA00007068"/>
    </source>
</evidence>
<keyword evidence="4" id="KW-1185">Reference proteome</keyword>
<dbReference type="InterPro" id="IPR005321">
    <property type="entry name" value="Peptidase_S58_DmpA"/>
</dbReference>
<feature type="compositionally biased region" description="Low complexity" evidence="2">
    <location>
        <begin position="66"/>
        <end position="75"/>
    </location>
</feature>
<comment type="caution">
    <text evidence="3">The sequence shown here is derived from an EMBL/GenBank/DDBJ whole genome shotgun (WGS) entry which is preliminary data.</text>
</comment>
<dbReference type="Proteomes" id="UP000598297">
    <property type="component" value="Unassembled WGS sequence"/>
</dbReference>
<organism evidence="3 4">
    <name type="scientific">Streptomyces boluensis</name>
    <dbReference type="NCBI Taxonomy" id="1775135"/>
    <lineage>
        <taxon>Bacteria</taxon>
        <taxon>Bacillati</taxon>
        <taxon>Actinomycetota</taxon>
        <taxon>Actinomycetes</taxon>
        <taxon>Kitasatosporales</taxon>
        <taxon>Streptomycetaceae</taxon>
        <taxon>Streptomyces</taxon>
    </lineage>
</organism>
<sequence length="221" mass="23110">LESGHTVGALVVVNAVGSVTDPRSGTLYGRYFEDQEDQEDQVEEGRRQEHTEPAPAPAPTPETHARAQAQLAEAQAESERRRVGGEPGRTPPPERATGSAPRTAPQRAAGPQSPLNTTLAVVATDATLSRAQAQKLAGTSHDGFARAIRPVHLLHDGDTVFTLVTGEQALPESELEQLAVVNAILAAGADTVTRAIVRAVMAAESVDGPGGVFPAYGELYA</sequence>
<protein>
    <recommendedName>
        <fullName evidence="5">Peptidase S58 family protein</fullName>
    </recommendedName>
</protein>
<feature type="non-terminal residue" evidence="3">
    <location>
        <position position="1"/>
    </location>
</feature>
<comment type="similarity">
    <text evidence="1">Belongs to the peptidase S58 family.</text>
</comment>
<dbReference type="PANTHER" id="PTHR36512:SF3">
    <property type="entry name" value="BLR5678 PROTEIN"/>
    <property type="match status" value="1"/>
</dbReference>
<evidence type="ECO:0000313" key="3">
    <source>
        <dbReference type="EMBL" id="NBE56709.1"/>
    </source>
</evidence>
<dbReference type="Gene3D" id="3.60.70.12">
    <property type="entry name" value="L-amino peptidase D-ALA esterase/amidase"/>
    <property type="match status" value="1"/>
</dbReference>
<dbReference type="EMBL" id="JAAAHS010000563">
    <property type="protein sequence ID" value="NBE56709.1"/>
    <property type="molecule type" value="Genomic_DNA"/>
</dbReference>